<feature type="transmembrane region" description="Helical" evidence="1">
    <location>
        <begin position="57"/>
        <end position="81"/>
    </location>
</feature>
<organism evidence="2 3">
    <name type="scientific">Vibrio coralliirubri</name>
    <dbReference type="NCBI Taxonomy" id="1516159"/>
    <lineage>
        <taxon>Bacteria</taxon>
        <taxon>Pseudomonadati</taxon>
        <taxon>Pseudomonadota</taxon>
        <taxon>Gammaproteobacteria</taxon>
        <taxon>Vibrionales</taxon>
        <taxon>Vibrionaceae</taxon>
        <taxon>Vibrio</taxon>
    </lineage>
</organism>
<dbReference type="RefSeq" id="WP_017093278.1">
    <property type="nucleotide sequence ID" value="NZ_FXUU01000001.1"/>
</dbReference>
<evidence type="ECO:0000313" key="3">
    <source>
        <dbReference type="Proteomes" id="UP000041625"/>
    </source>
</evidence>
<protein>
    <recommendedName>
        <fullName evidence="4">MFS transporter</fullName>
    </recommendedName>
</protein>
<evidence type="ECO:0000256" key="1">
    <source>
        <dbReference type="SAM" id="Phobius"/>
    </source>
</evidence>
<name>A0AA87BYQ8_9VIBR</name>
<keyword evidence="3" id="KW-1185">Reference proteome</keyword>
<dbReference type="Proteomes" id="UP000041625">
    <property type="component" value="Unassembled WGS sequence"/>
</dbReference>
<sequence length="113" mass="12815">MSLISMPFVDTAFDTGLHVVAGLVLVGTVLSALYAFWKFHELPIHHADKKKHGQMGLVTILTWIGFIWHWVWVLAVIIAFVDTEKSIRRIRHIWHDSTPTQTTPPTQTTEAGE</sequence>
<evidence type="ECO:0008006" key="4">
    <source>
        <dbReference type="Google" id="ProtNLM"/>
    </source>
</evidence>
<keyword evidence="1" id="KW-0812">Transmembrane</keyword>
<dbReference type="AlphaFoldDB" id="A0AA87BYQ8"/>
<dbReference type="EMBL" id="CCKJ01000002">
    <property type="protein sequence ID" value="CDT47496.1"/>
    <property type="molecule type" value="Genomic_DNA"/>
</dbReference>
<comment type="caution">
    <text evidence="2">The sequence shown here is derived from an EMBL/GenBank/DDBJ whole genome shotgun (WGS) entry which is preliminary data.</text>
</comment>
<feature type="transmembrane region" description="Helical" evidence="1">
    <location>
        <begin position="12"/>
        <end position="37"/>
    </location>
</feature>
<keyword evidence="1" id="KW-1133">Transmembrane helix</keyword>
<accession>A0AA87BYQ8</accession>
<proteinExistence type="predicted"/>
<evidence type="ECO:0000313" key="2">
    <source>
        <dbReference type="EMBL" id="CDT47496.1"/>
    </source>
</evidence>
<reference evidence="2 3" key="1">
    <citation type="submission" date="2014-06" db="EMBL/GenBank/DDBJ databases">
        <authorList>
            <person name="Le Roux F."/>
        </authorList>
    </citation>
    <scope>NUCLEOTIDE SEQUENCE [LARGE SCALE GENOMIC DNA]</scope>
    <source>
        <strain evidence="2 3">J2-31</strain>
    </source>
</reference>
<keyword evidence="1" id="KW-0472">Membrane</keyword>
<gene>
    <name evidence="2" type="ORF">VCR31J2_100016</name>
</gene>